<dbReference type="PANTHER" id="PTHR46621:SF1">
    <property type="entry name" value="SNRNA-ACTIVATING PROTEIN COMPLEX SUBUNIT 4"/>
    <property type="match status" value="1"/>
</dbReference>
<dbReference type="PROSITE" id="PS51293">
    <property type="entry name" value="SANT"/>
    <property type="match status" value="1"/>
</dbReference>
<feature type="domain" description="Myb-like" evidence="6">
    <location>
        <begin position="147"/>
        <end position="197"/>
    </location>
</feature>
<keyword evidence="2" id="KW-0238">DNA-binding</keyword>
<dbReference type="InterPro" id="IPR017884">
    <property type="entry name" value="SANT_dom"/>
</dbReference>
<feature type="domain" description="SANT" evidence="7">
    <location>
        <begin position="97"/>
        <end position="142"/>
    </location>
</feature>
<evidence type="ECO:0000259" key="6">
    <source>
        <dbReference type="PROSITE" id="PS50090"/>
    </source>
</evidence>
<feature type="compositionally biased region" description="Polar residues" evidence="5">
    <location>
        <begin position="459"/>
        <end position="470"/>
    </location>
</feature>
<feature type="domain" description="Myb-like" evidence="6">
    <location>
        <begin position="94"/>
        <end position="144"/>
    </location>
</feature>
<organism evidence="9 10">
    <name type="scientific">Metschnikowia pulcherrima</name>
    <dbReference type="NCBI Taxonomy" id="27326"/>
    <lineage>
        <taxon>Eukaryota</taxon>
        <taxon>Fungi</taxon>
        <taxon>Dikarya</taxon>
        <taxon>Ascomycota</taxon>
        <taxon>Saccharomycotina</taxon>
        <taxon>Pichiomycetes</taxon>
        <taxon>Metschnikowiaceae</taxon>
        <taxon>Metschnikowia</taxon>
    </lineage>
</organism>
<dbReference type="AlphaFoldDB" id="A0A8H7GYW4"/>
<feature type="domain" description="Myb-like" evidence="6">
    <location>
        <begin position="33"/>
        <end position="93"/>
    </location>
</feature>
<evidence type="ECO:0000256" key="3">
    <source>
        <dbReference type="ARBA" id="ARBA00023163"/>
    </source>
</evidence>
<dbReference type="GO" id="GO:0042796">
    <property type="term" value="P:snRNA transcription by RNA polymerase III"/>
    <property type="evidence" value="ECO:0007669"/>
    <property type="project" value="TreeGrafter"/>
</dbReference>
<keyword evidence="10" id="KW-1185">Reference proteome</keyword>
<evidence type="ECO:0000313" key="9">
    <source>
        <dbReference type="EMBL" id="KAF8005134.1"/>
    </source>
</evidence>
<keyword evidence="4" id="KW-0539">Nucleus</keyword>
<feature type="domain" description="HTH myb-type" evidence="8">
    <location>
        <begin position="94"/>
        <end position="148"/>
    </location>
</feature>
<evidence type="ECO:0000256" key="1">
    <source>
        <dbReference type="ARBA" id="ARBA00023015"/>
    </source>
</evidence>
<dbReference type="PROSITE" id="PS50090">
    <property type="entry name" value="MYB_LIKE"/>
    <property type="match status" value="3"/>
</dbReference>
<dbReference type="SMART" id="SM00717">
    <property type="entry name" value="SANT"/>
    <property type="match status" value="3"/>
</dbReference>
<feature type="domain" description="HTH myb-type" evidence="8">
    <location>
        <begin position="153"/>
        <end position="201"/>
    </location>
</feature>
<dbReference type="PROSITE" id="PS51294">
    <property type="entry name" value="HTH_MYB"/>
    <property type="match status" value="2"/>
</dbReference>
<proteinExistence type="predicted"/>
<dbReference type="PANTHER" id="PTHR46621">
    <property type="entry name" value="SNRNA-ACTIVATING PROTEIN COMPLEX SUBUNIT 4"/>
    <property type="match status" value="1"/>
</dbReference>
<feature type="region of interest" description="Disordered" evidence="5">
    <location>
        <begin position="459"/>
        <end position="478"/>
    </location>
</feature>
<keyword evidence="1" id="KW-0805">Transcription regulation</keyword>
<evidence type="ECO:0000259" key="7">
    <source>
        <dbReference type="PROSITE" id="PS51293"/>
    </source>
</evidence>
<dbReference type="GO" id="GO:0019185">
    <property type="term" value="C:snRNA-activating protein complex"/>
    <property type="evidence" value="ECO:0007669"/>
    <property type="project" value="TreeGrafter"/>
</dbReference>
<dbReference type="GO" id="GO:0001006">
    <property type="term" value="F:RNA polymerase III type 3 promoter sequence-specific DNA binding"/>
    <property type="evidence" value="ECO:0007669"/>
    <property type="project" value="TreeGrafter"/>
</dbReference>
<dbReference type="InterPro" id="IPR017930">
    <property type="entry name" value="Myb_dom"/>
</dbReference>
<evidence type="ECO:0000256" key="4">
    <source>
        <dbReference type="ARBA" id="ARBA00023242"/>
    </source>
</evidence>
<keyword evidence="3" id="KW-0804">Transcription</keyword>
<dbReference type="OrthoDB" id="2143914at2759"/>
<evidence type="ECO:0000256" key="5">
    <source>
        <dbReference type="SAM" id="MobiDB-lite"/>
    </source>
</evidence>
<name>A0A8H7GYW4_9ASCO</name>
<dbReference type="InterPro" id="IPR001005">
    <property type="entry name" value="SANT/Myb"/>
</dbReference>
<dbReference type="CDD" id="cd00167">
    <property type="entry name" value="SANT"/>
    <property type="match status" value="2"/>
</dbReference>
<dbReference type="Proteomes" id="UP000649328">
    <property type="component" value="Unassembled WGS sequence"/>
</dbReference>
<comment type="caution">
    <text evidence="9">The sequence shown here is derived from an EMBL/GenBank/DDBJ whole genome shotgun (WGS) entry which is preliminary data.</text>
</comment>
<dbReference type="Pfam" id="PF00249">
    <property type="entry name" value="Myb_DNA-binding"/>
    <property type="match status" value="2"/>
</dbReference>
<dbReference type="InterPro" id="IPR051575">
    <property type="entry name" value="Myb-like_DNA-bd"/>
</dbReference>
<dbReference type="GO" id="GO:0042795">
    <property type="term" value="P:snRNA transcription by RNA polymerase II"/>
    <property type="evidence" value="ECO:0007669"/>
    <property type="project" value="TreeGrafter"/>
</dbReference>
<dbReference type="Gene3D" id="1.10.10.60">
    <property type="entry name" value="Homeodomain-like"/>
    <property type="match status" value="3"/>
</dbReference>
<dbReference type="InterPro" id="IPR009057">
    <property type="entry name" value="Homeodomain-like_sf"/>
</dbReference>
<dbReference type="EMBL" id="JACBPP010000001">
    <property type="protein sequence ID" value="KAF8005134.1"/>
    <property type="molecule type" value="Genomic_DNA"/>
</dbReference>
<sequence length="685" mass="76342">MSGKAKGAKKATHSVDTLAFTESLGLQTFRKGQRKTWLKPDDEHLLHRLKELYPAEYAANTLKARGIDWDLVAESFRGERKAKDCRKRWALSLDPNLRRGKWTPAEDALLVQQFAKYGALWQQVALQIEGRTEHQCLKRYYEVLDPNVRNRLQPWTEAEDLLLIELVTRHGTKWKTIANELQGRPSLTCRNRWRNLVTAVVRGRASTVIVDKMAAKFDGNFERLAEGTLPPGLGPVKKEELEQGPTESDLADLPGTAYNNDVNDRALLAAPMAEPRPNLHGPTPLDRLVSPLPRQAPWQELMRTGFAEPTRTHSPAPPMATEWRYSLETNGHMPENDTLRSLVAHGGQISLEQLANALVLCAVQYNLQVNVHHHHHYALPARPSSVPANVQRASNPDLHDLPGFAHLHQEILALPLYGTPDISSPGPRGFSLEPEAQLARFQHFNYLPPLTPVPKLQSLASSPDASSKGSTHYHHHHHYTPVHALRADSGADNGTETAARDLAKELDLFRLLNVAELKIDADAAGRPVRSAYDTRDNLMTPLLQAVQMAAAADAVPPQYYKRPGEDLMLQAAKRRQNETPTLDFLNAQVGQPNSANSGENATRGDMDAPSGMNGFSGAQPVPQPVSQHHPLHYFTSSTSVNPEDMVDEEDEDYLSSWGMYSMRDKPQEPLEISEESLAWFPFNPS</sequence>
<dbReference type="SUPFAM" id="SSF46689">
    <property type="entry name" value="Homeodomain-like"/>
    <property type="match status" value="1"/>
</dbReference>
<reference evidence="9" key="1">
    <citation type="submission" date="2020-10" db="EMBL/GenBank/DDBJ databases">
        <title>The Whole-Genome Sequence of Metschnikowia persimmonesis, a Novel Endophytic Yeast Species Isolated from Medicinal Plant Diospyros kaki Thumb.</title>
        <authorList>
            <person name="Rahmat E."/>
            <person name="Kang Y."/>
        </authorList>
    </citation>
    <scope>NUCLEOTIDE SEQUENCE</scope>
    <source>
        <strain evidence="9">KIOM G15050</strain>
    </source>
</reference>
<accession>A0A8H7GYW4</accession>
<gene>
    <name evidence="9" type="ORF">HF325_000591</name>
</gene>
<evidence type="ECO:0000313" key="10">
    <source>
        <dbReference type="Proteomes" id="UP000649328"/>
    </source>
</evidence>
<evidence type="ECO:0000256" key="2">
    <source>
        <dbReference type="ARBA" id="ARBA00023125"/>
    </source>
</evidence>
<feature type="region of interest" description="Disordered" evidence="5">
    <location>
        <begin position="228"/>
        <end position="256"/>
    </location>
</feature>
<evidence type="ECO:0000259" key="8">
    <source>
        <dbReference type="PROSITE" id="PS51294"/>
    </source>
</evidence>
<dbReference type="GO" id="GO:0000978">
    <property type="term" value="F:RNA polymerase II cis-regulatory region sequence-specific DNA binding"/>
    <property type="evidence" value="ECO:0007669"/>
    <property type="project" value="TreeGrafter"/>
</dbReference>
<protein>
    <submittedName>
        <fullName evidence="9">Uncharacterized protein</fullName>
    </submittedName>
</protein>